<dbReference type="Pfam" id="PF24805">
    <property type="entry name" value="EIF3I"/>
    <property type="match status" value="1"/>
</dbReference>
<proteinExistence type="inferred from homology"/>
<protein>
    <recommendedName>
        <fullName evidence="7">Eukaryotic translation initiation factor 3 subunit I</fullName>
        <shortName evidence="7">eIF3i</shortName>
    </recommendedName>
    <alternativeName>
        <fullName evidence="7">Eukaryotic translation initiation factor 3 39 kDa subunit homolog</fullName>
        <shortName evidence="7">eIF-3 39 kDa subunit homolog</shortName>
    </alternativeName>
</protein>
<dbReference type="AlphaFoldDB" id="A0AAD7AAI9"/>
<feature type="repeat" description="WD" evidence="8">
    <location>
        <begin position="99"/>
        <end position="140"/>
    </location>
</feature>
<dbReference type="PROSITE" id="PS50294">
    <property type="entry name" value="WD_REPEATS_REGION"/>
    <property type="match status" value="2"/>
</dbReference>
<dbReference type="PANTHER" id="PTHR19877:SF1">
    <property type="entry name" value="EUKARYOTIC TRANSLATION INITIATION FACTOR 3 SUBUNIT I"/>
    <property type="match status" value="1"/>
</dbReference>
<evidence type="ECO:0000256" key="1">
    <source>
        <dbReference type="ARBA" id="ARBA00022490"/>
    </source>
</evidence>
<dbReference type="InterPro" id="IPR027525">
    <property type="entry name" value="eIF3i"/>
</dbReference>
<evidence type="ECO:0000256" key="3">
    <source>
        <dbReference type="ARBA" id="ARBA00022574"/>
    </source>
</evidence>
<dbReference type="Gene3D" id="2.130.10.10">
    <property type="entry name" value="YVTN repeat-like/Quinoprotein amine dehydrogenase"/>
    <property type="match status" value="1"/>
</dbReference>
<gene>
    <name evidence="7" type="primary">TIF34</name>
    <name evidence="9" type="ORF">DFH08DRAFT_856928</name>
</gene>
<organism evidence="9 10">
    <name type="scientific">Mycena albidolilacea</name>
    <dbReference type="NCBI Taxonomy" id="1033008"/>
    <lineage>
        <taxon>Eukaryota</taxon>
        <taxon>Fungi</taxon>
        <taxon>Dikarya</taxon>
        <taxon>Basidiomycota</taxon>
        <taxon>Agaricomycotina</taxon>
        <taxon>Agaricomycetes</taxon>
        <taxon>Agaricomycetidae</taxon>
        <taxon>Agaricales</taxon>
        <taxon>Marasmiineae</taxon>
        <taxon>Mycenaceae</taxon>
        <taxon>Mycena</taxon>
    </lineage>
</organism>
<evidence type="ECO:0000256" key="7">
    <source>
        <dbReference type="HAMAP-Rule" id="MF_03008"/>
    </source>
</evidence>
<feature type="repeat" description="WD" evidence="8">
    <location>
        <begin position="335"/>
        <end position="365"/>
    </location>
</feature>
<dbReference type="CDD" id="cd00200">
    <property type="entry name" value="WD40"/>
    <property type="match status" value="1"/>
</dbReference>
<sequence length="385" mass="42968">MSLDLGDLVPKLEYPRILDEYGSGSVAVLTLPTVPRTPKSSRKRLYFQRSSMIPILLQGHERSLTQLKFNAEGDLLFSCSKDYVINMWYSCNGERAGTYDGHNGSVWTVDVDLQSRFLVSGAADNTLRLWNVASGQCLYTWEFSTSVKRVAFNEDGTQVMCVTEQRMGYPSTIRVFDINRDGDGTNQAEQPLHLFNPVGSKATVCAFTLTPDIIITGHTSGKVALYNVQTGEEIERNECAHHDHVTDLQLSNDRTYCITSSRDRVARIHDTKTLGVIKTYTTETPLNSAALAPTRPYVLLGGGLEPMSLTVTHLRQGKFETRFWHKVYEEEVGRVKGHFGPINTIAVHPAGTCYASGAEDGFIRLHHFDDSYFKAQPYGAVNIEE</sequence>
<evidence type="ECO:0000313" key="10">
    <source>
        <dbReference type="Proteomes" id="UP001218218"/>
    </source>
</evidence>
<comment type="function">
    <text evidence="7">Component of the eukaryotic translation initiation factor 3 (eIF-3) complex, which is involved in protein synthesis of a specialized repertoire of mRNAs and, together with other initiation factors, stimulates binding of mRNA and methionyl-tRNAi to the 40S ribosome. The eIF-3 complex specifically targets and initiates translation of a subset of mRNAs involved in cell proliferation.</text>
</comment>
<feature type="repeat" description="WD" evidence="8">
    <location>
        <begin position="57"/>
        <end position="88"/>
    </location>
</feature>
<comment type="caution">
    <text evidence="9">The sequence shown here is derived from an EMBL/GenBank/DDBJ whole genome shotgun (WGS) entry which is preliminary data.</text>
</comment>
<keyword evidence="10" id="KW-1185">Reference proteome</keyword>
<keyword evidence="4" id="KW-0677">Repeat</keyword>
<dbReference type="Proteomes" id="UP001218218">
    <property type="component" value="Unassembled WGS sequence"/>
</dbReference>
<dbReference type="PROSITE" id="PS50082">
    <property type="entry name" value="WD_REPEATS_2"/>
    <property type="match status" value="3"/>
</dbReference>
<evidence type="ECO:0000256" key="4">
    <source>
        <dbReference type="ARBA" id="ARBA00022737"/>
    </source>
</evidence>
<evidence type="ECO:0000313" key="9">
    <source>
        <dbReference type="EMBL" id="KAJ7353454.1"/>
    </source>
</evidence>
<comment type="subunit">
    <text evidence="7">Component of the eukaryotic translation initiation factor 3 (eIF-3) complex.</text>
</comment>
<evidence type="ECO:0000256" key="8">
    <source>
        <dbReference type="PROSITE-ProRule" id="PRU00221"/>
    </source>
</evidence>
<dbReference type="GO" id="GO:0003743">
    <property type="term" value="F:translation initiation factor activity"/>
    <property type="evidence" value="ECO:0007669"/>
    <property type="project" value="UniProtKB-UniRule"/>
</dbReference>
<evidence type="ECO:0000256" key="5">
    <source>
        <dbReference type="ARBA" id="ARBA00022917"/>
    </source>
</evidence>
<reference evidence="9" key="1">
    <citation type="submission" date="2023-03" db="EMBL/GenBank/DDBJ databases">
        <title>Massive genome expansion in bonnet fungi (Mycena s.s.) driven by repeated elements and novel gene families across ecological guilds.</title>
        <authorList>
            <consortium name="Lawrence Berkeley National Laboratory"/>
            <person name="Harder C.B."/>
            <person name="Miyauchi S."/>
            <person name="Viragh M."/>
            <person name="Kuo A."/>
            <person name="Thoen E."/>
            <person name="Andreopoulos B."/>
            <person name="Lu D."/>
            <person name="Skrede I."/>
            <person name="Drula E."/>
            <person name="Henrissat B."/>
            <person name="Morin E."/>
            <person name="Kohler A."/>
            <person name="Barry K."/>
            <person name="LaButti K."/>
            <person name="Morin E."/>
            <person name="Salamov A."/>
            <person name="Lipzen A."/>
            <person name="Mereny Z."/>
            <person name="Hegedus B."/>
            <person name="Baldrian P."/>
            <person name="Stursova M."/>
            <person name="Weitz H."/>
            <person name="Taylor A."/>
            <person name="Grigoriev I.V."/>
            <person name="Nagy L.G."/>
            <person name="Martin F."/>
            <person name="Kauserud H."/>
        </authorList>
    </citation>
    <scope>NUCLEOTIDE SEQUENCE</scope>
    <source>
        <strain evidence="9">CBHHK002</strain>
    </source>
</reference>
<dbReference type="PROSITE" id="PS00678">
    <property type="entry name" value="WD_REPEATS_1"/>
    <property type="match status" value="1"/>
</dbReference>
<accession>A0AAD7AAI9</accession>
<evidence type="ECO:0000256" key="2">
    <source>
        <dbReference type="ARBA" id="ARBA00022540"/>
    </source>
</evidence>
<dbReference type="GO" id="GO:0003723">
    <property type="term" value="F:RNA binding"/>
    <property type="evidence" value="ECO:0007669"/>
    <property type="project" value="TreeGrafter"/>
</dbReference>
<dbReference type="GO" id="GO:0001732">
    <property type="term" value="P:formation of cytoplasmic translation initiation complex"/>
    <property type="evidence" value="ECO:0007669"/>
    <property type="project" value="UniProtKB-UniRule"/>
</dbReference>
<dbReference type="HAMAP" id="MF_03008">
    <property type="entry name" value="eIF3i"/>
    <property type="match status" value="1"/>
</dbReference>
<dbReference type="GO" id="GO:0016282">
    <property type="term" value="C:eukaryotic 43S preinitiation complex"/>
    <property type="evidence" value="ECO:0007669"/>
    <property type="project" value="UniProtKB-UniRule"/>
</dbReference>
<keyword evidence="1 7" id="KW-0963">Cytoplasm</keyword>
<evidence type="ECO:0000256" key="6">
    <source>
        <dbReference type="ARBA" id="ARBA00038394"/>
    </source>
</evidence>
<comment type="similarity">
    <text evidence="7">Belongs to the eIF-3 subunit I family.</text>
</comment>
<dbReference type="PANTHER" id="PTHR19877">
    <property type="entry name" value="EUKARYOTIC TRANSLATION INITIATION FACTOR 3 SUBUNIT I"/>
    <property type="match status" value="1"/>
</dbReference>
<comment type="subcellular location">
    <subcellularLocation>
        <location evidence="7">Cytoplasm</location>
    </subcellularLocation>
</comment>
<name>A0AAD7AAI9_9AGAR</name>
<dbReference type="SUPFAM" id="SSF50978">
    <property type="entry name" value="WD40 repeat-like"/>
    <property type="match status" value="1"/>
</dbReference>
<dbReference type="GO" id="GO:0033290">
    <property type="term" value="C:eukaryotic 48S preinitiation complex"/>
    <property type="evidence" value="ECO:0007669"/>
    <property type="project" value="UniProtKB-UniRule"/>
</dbReference>
<dbReference type="EMBL" id="JARIHO010000011">
    <property type="protein sequence ID" value="KAJ7353454.1"/>
    <property type="molecule type" value="Genomic_DNA"/>
</dbReference>
<dbReference type="InterPro" id="IPR019775">
    <property type="entry name" value="WD40_repeat_CS"/>
</dbReference>
<dbReference type="InterPro" id="IPR001680">
    <property type="entry name" value="WD40_rpt"/>
</dbReference>
<dbReference type="InterPro" id="IPR036322">
    <property type="entry name" value="WD40_repeat_dom_sf"/>
</dbReference>
<keyword evidence="5 7" id="KW-0648">Protein biosynthesis</keyword>
<dbReference type="SMART" id="SM00320">
    <property type="entry name" value="WD40"/>
    <property type="match status" value="6"/>
</dbReference>
<keyword evidence="2 7" id="KW-0396">Initiation factor</keyword>
<dbReference type="InterPro" id="IPR015943">
    <property type="entry name" value="WD40/YVTN_repeat-like_dom_sf"/>
</dbReference>
<keyword evidence="3 8" id="KW-0853">WD repeat</keyword>
<dbReference type="GO" id="GO:0071541">
    <property type="term" value="C:eukaryotic translation initiation factor 3 complex, eIF3m"/>
    <property type="evidence" value="ECO:0007669"/>
    <property type="project" value="TreeGrafter"/>
</dbReference>
<comment type="similarity">
    <text evidence="6">Belongs to the WD repeat STRAP family.</text>
</comment>